<dbReference type="Pfam" id="PF00496">
    <property type="entry name" value="SBP_bac_5"/>
    <property type="match status" value="1"/>
</dbReference>
<dbReference type="GO" id="GO:1904680">
    <property type="term" value="F:peptide transmembrane transporter activity"/>
    <property type="evidence" value="ECO:0007669"/>
    <property type="project" value="TreeGrafter"/>
</dbReference>
<dbReference type="Gene3D" id="3.10.105.10">
    <property type="entry name" value="Dipeptide-binding Protein, Domain 3"/>
    <property type="match status" value="1"/>
</dbReference>
<keyword evidence="6" id="KW-0472">Membrane</keyword>
<keyword evidence="3" id="KW-0813">Transport</keyword>
<dbReference type="PROSITE" id="PS51318">
    <property type="entry name" value="TAT"/>
    <property type="match status" value="1"/>
</dbReference>
<keyword evidence="6" id="KW-1133">Transmembrane helix</keyword>
<dbReference type="EMBL" id="SACR01000001">
    <property type="protein sequence ID" value="RVU49247.1"/>
    <property type="molecule type" value="Genomic_DNA"/>
</dbReference>
<evidence type="ECO:0000259" key="7">
    <source>
        <dbReference type="Pfam" id="PF00496"/>
    </source>
</evidence>
<evidence type="ECO:0000256" key="4">
    <source>
        <dbReference type="ARBA" id="ARBA00022729"/>
    </source>
</evidence>
<comment type="similarity">
    <text evidence="2">Belongs to the bacterial solute-binding protein 5 family.</text>
</comment>
<proteinExistence type="inferred from homology"/>
<accession>A0A437RR28</accession>
<organism evidence="8 9">
    <name type="scientific">Rubrivivax rivuli</name>
    <dbReference type="NCBI Taxonomy" id="1862385"/>
    <lineage>
        <taxon>Bacteria</taxon>
        <taxon>Pseudomonadati</taxon>
        <taxon>Pseudomonadota</taxon>
        <taxon>Betaproteobacteria</taxon>
        <taxon>Burkholderiales</taxon>
        <taxon>Sphaerotilaceae</taxon>
        <taxon>Rubrivivax</taxon>
    </lineage>
</organism>
<evidence type="ECO:0000313" key="8">
    <source>
        <dbReference type="EMBL" id="RVU49247.1"/>
    </source>
</evidence>
<feature type="domain" description="Solute-binding protein family 5" evidence="7">
    <location>
        <begin position="111"/>
        <end position="550"/>
    </location>
</feature>
<evidence type="ECO:0000256" key="5">
    <source>
        <dbReference type="SAM" id="MobiDB-lite"/>
    </source>
</evidence>
<comment type="caution">
    <text evidence="8">The sequence shown here is derived from an EMBL/GenBank/DDBJ whole genome shotgun (WGS) entry which is preliminary data.</text>
</comment>
<dbReference type="PANTHER" id="PTHR30290:SF10">
    <property type="entry name" value="PERIPLASMIC OLIGOPEPTIDE-BINDING PROTEIN-RELATED"/>
    <property type="match status" value="1"/>
</dbReference>
<dbReference type="GO" id="GO:0043190">
    <property type="term" value="C:ATP-binding cassette (ABC) transporter complex"/>
    <property type="evidence" value="ECO:0007669"/>
    <property type="project" value="InterPro"/>
</dbReference>
<dbReference type="SUPFAM" id="SSF53850">
    <property type="entry name" value="Periplasmic binding protein-like II"/>
    <property type="match status" value="1"/>
</dbReference>
<keyword evidence="6" id="KW-0812">Transmembrane</keyword>
<dbReference type="PIRSF" id="PIRSF002741">
    <property type="entry name" value="MppA"/>
    <property type="match status" value="1"/>
</dbReference>
<gene>
    <name evidence="8" type="ORF">EOE66_01330</name>
</gene>
<keyword evidence="4" id="KW-0732">Signal</keyword>
<feature type="transmembrane region" description="Helical" evidence="6">
    <location>
        <begin position="40"/>
        <end position="61"/>
    </location>
</feature>
<dbReference type="InterPro" id="IPR000914">
    <property type="entry name" value="SBP_5_dom"/>
</dbReference>
<feature type="compositionally biased region" description="Low complexity" evidence="5">
    <location>
        <begin position="8"/>
        <end position="22"/>
    </location>
</feature>
<dbReference type="OrthoDB" id="9801912at2"/>
<keyword evidence="9" id="KW-1185">Reference proteome</keyword>
<evidence type="ECO:0000256" key="6">
    <source>
        <dbReference type="SAM" id="Phobius"/>
    </source>
</evidence>
<evidence type="ECO:0000256" key="3">
    <source>
        <dbReference type="ARBA" id="ARBA00022448"/>
    </source>
</evidence>
<feature type="region of interest" description="Disordered" evidence="5">
    <location>
        <begin position="1"/>
        <end position="22"/>
    </location>
</feature>
<dbReference type="InterPro" id="IPR039424">
    <property type="entry name" value="SBP_5"/>
</dbReference>
<dbReference type="GO" id="GO:0030288">
    <property type="term" value="C:outer membrane-bounded periplasmic space"/>
    <property type="evidence" value="ECO:0007669"/>
    <property type="project" value="UniProtKB-ARBA"/>
</dbReference>
<evidence type="ECO:0000256" key="2">
    <source>
        <dbReference type="ARBA" id="ARBA00005695"/>
    </source>
</evidence>
<dbReference type="InterPro" id="IPR030678">
    <property type="entry name" value="Peptide/Ni-bd"/>
</dbReference>
<evidence type="ECO:0000313" key="9">
    <source>
        <dbReference type="Proteomes" id="UP000285575"/>
    </source>
</evidence>
<dbReference type="PANTHER" id="PTHR30290">
    <property type="entry name" value="PERIPLASMIC BINDING COMPONENT OF ABC TRANSPORTER"/>
    <property type="match status" value="1"/>
</dbReference>
<evidence type="ECO:0000256" key="1">
    <source>
        <dbReference type="ARBA" id="ARBA00004196"/>
    </source>
</evidence>
<sequence length="634" mass="71099">MSSATAARPTGTSGGTWWTSSRGPRRNALEALRVKRRQTLALGLSAGLATGLGAAFAPAAAQGTARVLRYAFQVAETGFDPAQISDTYSRTVTAHLFEALYAFDHLARPAKLVPLTAEDHPLVENDYRRWTVKIRPGIYFADDPAFKGQKRELVAADVVYSFKRFADPAVKSPFWASIEDLKFLGLAALRQQALKSKQPFSYDTPIEGLRALDRYTVQFNLEEPRPRFQDTLAVSDLYGSVAREVVEFYKDKIAEHPVGTGPFRLASWRRSSRIVLARNPNYRERLWDAQPAPDDAEGQAIAAKLRGRRVPLLDRVEISIIEESQPRWLSFLNGEADLLDRVPAEFIDMAMPGGVIAPNLAKRGVRGRRVLTSDIVMTFYNMDDPVIGGLAPEKVALRRALNLAVDLDREIRLVRRGMAIPAQSPVMPHLSGYDPAFKSENSDYDPARARALLDLYGYVDRDGDGWRELPDGRPLVLQYATQPDQQNRQLNELWQRNMDAIGVRIEFKIAKWPENLKAARAGKLQMWGVASAATGGDGMGMLTRYYGPQAGLQNLARFRLPAFDAIHERMAQIPDGPERLALFDRAKRLAVAYAPYKLHCHRYQADLMAPGLVGYRRPAFWNTWWHLVDMEPRA</sequence>
<dbReference type="Proteomes" id="UP000285575">
    <property type="component" value="Unassembled WGS sequence"/>
</dbReference>
<dbReference type="AlphaFoldDB" id="A0A437RR28"/>
<dbReference type="GO" id="GO:0015833">
    <property type="term" value="P:peptide transport"/>
    <property type="evidence" value="ECO:0007669"/>
    <property type="project" value="TreeGrafter"/>
</dbReference>
<name>A0A437RR28_9BURK</name>
<dbReference type="Gene3D" id="3.90.76.10">
    <property type="entry name" value="Dipeptide-binding Protein, Domain 1"/>
    <property type="match status" value="1"/>
</dbReference>
<reference evidence="8 9" key="1">
    <citation type="submission" date="2019-01" db="EMBL/GenBank/DDBJ databases">
        <authorList>
            <person name="Chen W.-M."/>
        </authorList>
    </citation>
    <scope>NUCLEOTIDE SEQUENCE [LARGE SCALE GENOMIC DNA]</scope>
    <source>
        <strain evidence="8 9">KYPY4</strain>
    </source>
</reference>
<dbReference type="InterPro" id="IPR006311">
    <property type="entry name" value="TAT_signal"/>
</dbReference>
<protein>
    <submittedName>
        <fullName evidence="8">Bicyclomycin resistance protein</fullName>
    </submittedName>
</protein>
<dbReference type="Gene3D" id="3.40.190.10">
    <property type="entry name" value="Periplasmic binding protein-like II"/>
    <property type="match status" value="1"/>
</dbReference>
<comment type="subcellular location">
    <subcellularLocation>
        <location evidence="1">Cell envelope</location>
    </subcellularLocation>
</comment>